<dbReference type="OrthoDB" id="1446101at2"/>
<dbReference type="EMBL" id="CP002696">
    <property type="protein sequence ID" value="AEE17642.1"/>
    <property type="molecule type" value="Genomic_DNA"/>
</dbReference>
<dbReference type="eggNOG" id="COG0726">
    <property type="taxonomic scope" value="Bacteria"/>
</dbReference>
<evidence type="ECO:0000259" key="3">
    <source>
        <dbReference type="Pfam" id="PF01522"/>
    </source>
</evidence>
<keyword evidence="2" id="KW-0732">Signal</keyword>
<comment type="subcellular location">
    <subcellularLocation>
        <location evidence="1">Secreted</location>
    </subcellularLocation>
</comment>
<name>F4LL68_TREBD</name>
<dbReference type="PANTHER" id="PTHR34216:SF3">
    <property type="entry name" value="POLY-BETA-1,6-N-ACETYL-D-GLUCOSAMINE N-DEACETYLASE"/>
    <property type="match status" value="1"/>
</dbReference>
<dbReference type="InterPro" id="IPR051398">
    <property type="entry name" value="Polysacch_Deacetylase"/>
</dbReference>
<gene>
    <name evidence="4" type="ordered locus">Trebr_2231</name>
</gene>
<evidence type="ECO:0000256" key="1">
    <source>
        <dbReference type="ARBA" id="ARBA00004613"/>
    </source>
</evidence>
<evidence type="ECO:0000313" key="5">
    <source>
        <dbReference type="Proteomes" id="UP000006546"/>
    </source>
</evidence>
<dbReference type="CDD" id="cd10967">
    <property type="entry name" value="CE4_GLA_like_6s"/>
    <property type="match status" value="1"/>
</dbReference>
<protein>
    <submittedName>
        <fullName evidence="4">Polysaccharide deacetylase</fullName>
    </submittedName>
</protein>
<dbReference type="GO" id="GO:0016810">
    <property type="term" value="F:hydrolase activity, acting on carbon-nitrogen (but not peptide) bonds"/>
    <property type="evidence" value="ECO:0007669"/>
    <property type="project" value="InterPro"/>
</dbReference>
<dbReference type="STRING" id="906968.Trebr_2231"/>
<feature type="domain" description="NodB homology" evidence="3">
    <location>
        <begin position="6"/>
        <end position="115"/>
    </location>
</feature>
<dbReference type="HOGENOM" id="CLU_1155906_0_0_12"/>
<dbReference type="SUPFAM" id="SSF88713">
    <property type="entry name" value="Glycoside hydrolase/deacetylase"/>
    <property type="match status" value="1"/>
</dbReference>
<dbReference type="GO" id="GO:0005576">
    <property type="term" value="C:extracellular region"/>
    <property type="evidence" value="ECO:0007669"/>
    <property type="project" value="UniProtKB-SubCell"/>
</dbReference>
<dbReference type="RefSeq" id="WP_013759344.1">
    <property type="nucleotide sequence ID" value="NC_015500.1"/>
</dbReference>
<dbReference type="Pfam" id="PF01522">
    <property type="entry name" value="Polysacc_deac_1"/>
    <property type="match status" value="1"/>
</dbReference>
<dbReference type="Gene3D" id="3.20.20.370">
    <property type="entry name" value="Glycoside hydrolase/deacetylase"/>
    <property type="match status" value="1"/>
</dbReference>
<evidence type="ECO:0000313" key="4">
    <source>
        <dbReference type="EMBL" id="AEE17642.1"/>
    </source>
</evidence>
<dbReference type="GO" id="GO:0005975">
    <property type="term" value="P:carbohydrate metabolic process"/>
    <property type="evidence" value="ECO:0007669"/>
    <property type="project" value="InterPro"/>
</dbReference>
<sequence length="238" mass="27687">MLKLSFSWDDGAPDDLKLVRLCEKYSIPSMLFIPNENQEGRAVLSADTIKAVRSELTAIGAHTQHHTYLTEIPLSDVRTEVVNNKKYLEDILGDSVNDFSFPGGKYNQGIFEAIKDEFKTYRTADTMCSCLNKEVIRPTFHFYPRGKKSLLLNSLRHKDALFPAVLEKISNCDDYFELLRLLIDVCAESKKEFFIHIWGHSWELEQFGLWQELEKMLSWISEHYMPFVYKYPAPYINI</sequence>
<accession>F4LL68</accession>
<organism evidence="4 5">
    <name type="scientific">Treponema brennaborense (strain DSM 12168 / CIP 105900 / DD5/3)</name>
    <dbReference type="NCBI Taxonomy" id="906968"/>
    <lineage>
        <taxon>Bacteria</taxon>
        <taxon>Pseudomonadati</taxon>
        <taxon>Spirochaetota</taxon>
        <taxon>Spirochaetia</taxon>
        <taxon>Spirochaetales</taxon>
        <taxon>Treponemataceae</taxon>
        <taxon>Treponema</taxon>
    </lineage>
</organism>
<proteinExistence type="predicted"/>
<dbReference type="PANTHER" id="PTHR34216">
    <property type="match status" value="1"/>
</dbReference>
<reference evidence="5" key="1">
    <citation type="submission" date="2011-04" db="EMBL/GenBank/DDBJ databases">
        <title>The complete genome of Treponema brennaborense DSM 12168.</title>
        <authorList>
            <person name="Lucas S."/>
            <person name="Han J."/>
            <person name="Lapidus A."/>
            <person name="Bruce D."/>
            <person name="Goodwin L."/>
            <person name="Pitluck S."/>
            <person name="Peters L."/>
            <person name="Kyrpides N."/>
            <person name="Mavromatis K."/>
            <person name="Ivanova N."/>
            <person name="Mikhailova N."/>
            <person name="Pagani I."/>
            <person name="Teshima H."/>
            <person name="Detter J.C."/>
            <person name="Tapia R."/>
            <person name="Han C."/>
            <person name="Land M."/>
            <person name="Hauser L."/>
            <person name="Markowitz V."/>
            <person name="Cheng J.-F."/>
            <person name="Hugenholtz P."/>
            <person name="Woyke T."/>
            <person name="Wu D."/>
            <person name="Gronow S."/>
            <person name="Wellnitz S."/>
            <person name="Brambilla E."/>
            <person name="Klenk H.-P."/>
            <person name="Eisen J.A."/>
        </authorList>
    </citation>
    <scope>NUCLEOTIDE SEQUENCE [LARGE SCALE GENOMIC DNA]</scope>
    <source>
        <strain evidence="5">DSM 12168 / CIP 105900 / DD5/3</strain>
    </source>
</reference>
<keyword evidence="5" id="KW-1185">Reference proteome</keyword>
<dbReference type="KEGG" id="tbe:Trebr_2231"/>
<dbReference type="InterPro" id="IPR002509">
    <property type="entry name" value="NODB_dom"/>
</dbReference>
<dbReference type="AlphaFoldDB" id="F4LL68"/>
<dbReference type="InterPro" id="IPR011330">
    <property type="entry name" value="Glyco_hydro/deAcase_b/a-brl"/>
</dbReference>
<dbReference type="Proteomes" id="UP000006546">
    <property type="component" value="Chromosome"/>
</dbReference>
<evidence type="ECO:0000256" key="2">
    <source>
        <dbReference type="ARBA" id="ARBA00022729"/>
    </source>
</evidence>